<proteinExistence type="predicted"/>
<dbReference type="SUPFAM" id="SSF53448">
    <property type="entry name" value="Nucleotide-diphospho-sugar transferases"/>
    <property type="match status" value="1"/>
</dbReference>
<dbReference type="AlphaFoldDB" id="A0A0N7FUY9"/>
<dbReference type="Pfam" id="PF00535">
    <property type="entry name" value="Glycos_transf_2"/>
    <property type="match status" value="1"/>
</dbReference>
<dbReference type="Proteomes" id="UP000063789">
    <property type="component" value="Chromosome"/>
</dbReference>
<gene>
    <name evidence="2" type="ORF">ACH46_15875</name>
</gene>
<keyword evidence="3" id="KW-1185">Reference proteome</keyword>
<dbReference type="PATRIC" id="fig|1136941.3.peg.3244"/>
<dbReference type="STRING" id="1136941.ACH46_15875"/>
<dbReference type="RefSeq" id="WP_062393779.1">
    <property type="nucleotide sequence ID" value="NZ_CP011853.1"/>
</dbReference>
<dbReference type="InterPro" id="IPR001173">
    <property type="entry name" value="Glyco_trans_2-like"/>
</dbReference>
<dbReference type="OrthoDB" id="5243838at2"/>
<dbReference type="PANTHER" id="PTHR43646">
    <property type="entry name" value="GLYCOSYLTRANSFERASE"/>
    <property type="match status" value="1"/>
</dbReference>
<dbReference type="KEGG" id="goq:ACH46_15875"/>
<dbReference type="Gene3D" id="3.90.550.10">
    <property type="entry name" value="Spore Coat Polysaccharide Biosynthesis Protein SpsA, Chain A"/>
    <property type="match status" value="1"/>
</dbReference>
<protein>
    <submittedName>
        <fullName evidence="2">Glycosyl transferase</fullName>
    </submittedName>
</protein>
<reference evidence="3" key="1">
    <citation type="submission" date="2015-06" db="EMBL/GenBank/DDBJ databases">
        <title>Complete genome sequence and metabolic analysis of phthalate degradation pathway in Gordonia sp. QH-11.</title>
        <authorList>
            <person name="Jin D."/>
            <person name="Kong X."/>
            <person name="Bai Z."/>
        </authorList>
    </citation>
    <scope>NUCLEOTIDE SEQUENCE [LARGE SCALE GENOMIC DNA]</scope>
    <source>
        <strain evidence="3">QH-11</strain>
    </source>
</reference>
<accession>A0A0N7FUY9</accession>
<keyword evidence="2" id="KW-0808">Transferase</keyword>
<dbReference type="PANTHER" id="PTHR43646:SF6">
    <property type="entry name" value="PRE-MYCOFACTOCIN GLYCOSYLTRANSFERASE"/>
    <property type="match status" value="1"/>
</dbReference>
<dbReference type="NCBIfam" id="TIGR03965">
    <property type="entry name" value="mycofact_glyco"/>
    <property type="match status" value="1"/>
</dbReference>
<evidence type="ECO:0000313" key="3">
    <source>
        <dbReference type="Proteomes" id="UP000063789"/>
    </source>
</evidence>
<name>A0A0N7FUY9_9ACTN</name>
<sequence length="470" mass="51208">MIGPSTTDLPVGFQVQIDHRYVRRGDLRTLVGGSPLRVLKLSDAALGMTSDDGRIEVCDANTRALARKLLDAGIAHPRPMTGPQADDVTVVIPAYQNQANVDRLIAALPGLKVIVVDDASPTPLTVPDDDRCRVIRLDVNGGPAVARNAGFDAADTPFVAFLDSDTVPRGEWLMMLLSHFSDPAVGIVAPRIVGLERGRHRRRNPVSAYANQFSSLDMGTHEGPVRPGTPIAYVPSAALVVRREAFGRFDETLRVAEDVDLCWRTHAAGWVMRYDPIAHVAHDHRESLRGLLDRRRFYGTGAAQLASRHGGLVAPVMTSVPLAVAVIALLSRTRIGFAVAAILSGWIFTRLRVPLAGVPARDAIAARNVGRALGFGVLQVWSAVLRHYWPLSLLGLIFSARFRRWFVEAAVAEAVATWLRTRLDDPSSPMVEPLGYSVMHRLDDLAYGLGLWQGVIAGRDWAALRPVVTR</sequence>
<evidence type="ECO:0000259" key="1">
    <source>
        <dbReference type="Pfam" id="PF00535"/>
    </source>
</evidence>
<dbReference type="GO" id="GO:0016740">
    <property type="term" value="F:transferase activity"/>
    <property type="evidence" value="ECO:0007669"/>
    <property type="project" value="UniProtKB-KW"/>
</dbReference>
<evidence type="ECO:0000313" key="2">
    <source>
        <dbReference type="EMBL" id="ALG85687.1"/>
    </source>
</evidence>
<dbReference type="EMBL" id="CP011853">
    <property type="protein sequence ID" value="ALG85687.1"/>
    <property type="molecule type" value="Genomic_DNA"/>
</dbReference>
<dbReference type="InterPro" id="IPR029044">
    <property type="entry name" value="Nucleotide-diphossugar_trans"/>
</dbReference>
<feature type="domain" description="Glycosyltransferase 2-like" evidence="1">
    <location>
        <begin position="89"/>
        <end position="245"/>
    </location>
</feature>
<organism evidence="2 3">
    <name type="scientific">Gordonia phthalatica</name>
    <dbReference type="NCBI Taxonomy" id="1136941"/>
    <lineage>
        <taxon>Bacteria</taxon>
        <taxon>Bacillati</taxon>
        <taxon>Actinomycetota</taxon>
        <taxon>Actinomycetes</taxon>
        <taxon>Mycobacteriales</taxon>
        <taxon>Gordoniaceae</taxon>
        <taxon>Gordonia</taxon>
    </lineage>
</organism>
<dbReference type="InterPro" id="IPR023981">
    <property type="entry name" value="MftF"/>
</dbReference>
<reference evidence="2 3" key="2">
    <citation type="journal article" date="2017" name="Int. J. Syst. Evol. Microbiol.">
        <title>Gordonia phthalatica sp. nov., a di-n-butyl phthalate-degrading bacterium isolated from activated sludge.</title>
        <authorList>
            <person name="Jin D."/>
            <person name="Kong X."/>
            <person name="Jia M."/>
            <person name="Yu X."/>
            <person name="Wang X."/>
            <person name="Zhuang X."/>
            <person name="Deng Y."/>
            <person name="Bai Z."/>
        </authorList>
    </citation>
    <scope>NUCLEOTIDE SEQUENCE [LARGE SCALE GENOMIC DNA]</scope>
    <source>
        <strain evidence="2 3">QH-11</strain>
    </source>
</reference>